<dbReference type="EMBL" id="FQWM01000002">
    <property type="protein sequence ID" value="SHG77466.1"/>
    <property type="molecule type" value="Genomic_DNA"/>
</dbReference>
<feature type="domain" description="MOSC" evidence="1">
    <location>
        <begin position="104"/>
        <end position="248"/>
    </location>
</feature>
<reference evidence="3" key="1">
    <citation type="submission" date="2016-11" db="EMBL/GenBank/DDBJ databases">
        <authorList>
            <person name="Varghese N."/>
            <person name="Submissions S."/>
        </authorList>
    </citation>
    <scope>NUCLEOTIDE SEQUENCE [LARGE SCALE GENOMIC DNA]</scope>
    <source>
        <strain evidence="3">DSM 28223</strain>
    </source>
</reference>
<accession>A0A1M5MJP8</accession>
<gene>
    <name evidence="2" type="ORF">SAMN04488044_1253</name>
</gene>
<dbReference type="InterPro" id="IPR011037">
    <property type="entry name" value="Pyrv_Knase-like_insert_dom_sf"/>
</dbReference>
<dbReference type="Proteomes" id="UP000184211">
    <property type="component" value="Unassembled WGS sequence"/>
</dbReference>
<dbReference type="Pfam" id="PF03473">
    <property type="entry name" value="MOSC"/>
    <property type="match status" value="1"/>
</dbReference>
<dbReference type="PROSITE" id="PS51340">
    <property type="entry name" value="MOSC"/>
    <property type="match status" value="1"/>
</dbReference>
<name>A0A1M5MJP8_9RHOB</name>
<sequence>MTISVAALWRHPIKAHGREPLQRVALEVGKCMPWDRHWAVTHEATKADGSEWVRCINFSRGASAPQLMALTARLNEADKTVTLSHPDLWDLTFDPDADAAKFLEWVRPIMPPQKRQSVGIVKVPGVGLTDSSWPSISIVNLASNAALGETFGTSLDMDRWRGNIHLDGLQPWQEFDWIGQTIRIGTAEFEIRERIERCSATTVDPATGNYDWDTLKHLRDHFGHKDFGVKAYVIKAGEIARGDTVEVL</sequence>
<organism evidence="2 3">
    <name type="scientific">Cognatishimia maritima</name>
    <dbReference type="NCBI Taxonomy" id="870908"/>
    <lineage>
        <taxon>Bacteria</taxon>
        <taxon>Pseudomonadati</taxon>
        <taxon>Pseudomonadota</taxon>
        <taxon>Alphaproteobacteria</taxon>
        <taxon>Rhodobacterales</taxon>
        <taxon>Paracoccaceae</taxon>
        <taxon>Cognatishimia</taxon>
    </lineage>
</organism>
<dbReference type="Gene3D" id="2.40.33.20">
    <property type="entry name" value="PK beta-barrel domain-like"/>
    <property type="match status" value="1"/>
</dbReference>
<evidence type="ECO:0000259" key="1">
    <source>
        <dbReference type="PROSITE" id="PS51340"/>
    </source>
</evidence>
<dbReference type="SUPFAM" id="SSF50800">
    <property type="entry name" value="PK beta-barrel domain-like"/>
    <property type="match status" value="1"/>
</dbReference>
<proteinExistence type="predicted"/>
<evidence type="ECO:0000313" key="3">
    <source>
        <dbReference type="Proteomes" id="UP000184211"/>
    </source>
</evidence>
<dbReference type="AlphaFoldDB" id="A0A1M5MJP8"/>
<dbReference type="RefSeq" id="WP_072791782.1">
    <property type="nucleotide sequence ID" value="NZ_FQWM01000002.1"/>
</dbReference>
<keyword evidence="3" id="KW-1185">Reference proteome</keyword>
<dbReference type="Pfam" id="PF03476">
    <property type="entry name" value="MOSC_N"/>
    <property type="match status" value="1"/>
</dbReference>
<dbReference type="InterPro" id="IPR005302">
    <property type="entry name" value="MoCF_Sase_C"/>
</dbReference>
<dbReference type="OrthoDB" id="581532at2"/>
<protein>
    <recommendedName>
        <fullName evidence="1">MOSC domain-containing protein</fullName>
    </recommendedName>
</protein>
<dbReference type="GO" id="GO:0003824">
    <property type="term" value="F:catalytic activity"/>
    <property type="evidence" value="ECO:0007669"/>
    <property type="project" value="InterPro"/>
</dbReference>
<dbReference type="InterPro" id="IPR005303">
    <property type="entry name" value="MOCOS_middle"/>
</dbReference>
<dbReference type="GO" id="GO:0030151">
    <property type="term" value="F:molybdenum ion binding"/>
    <property type="evidence" value="ECO:0007669"/>
    <property type="project" value="InterPro"/>
</dbReference>
<evidence type="ECO:0000313" key="2">
    <source>
        <dbReference type="EMBL" id="SHG77466.1"/>
    </source>
</evidence>
<dbReference type="STRING" id="870908.SAMN04488044_1253"/>
<dbReference type="GO" id="GO:0030170">
    <property type="term" value="F:pyridoxal phosphate binding"/>
    <property type="evidence" value="ECO:0007669"/>
    <property type="project" value="InterPro"/>
</dbReference>